<proteinExistence type="predicted"/>
<dbReference type="GO" id="GO:0032968">
    <property type="term" value="P:positive regulation of transcription elongation by RNA polymerase II"/>
    <property type="evidence" value="ECO:0007669"/>
    <property type="project" value="TreeGrafter"/>
</dbReference>
<evidence type="ECO:0000313" key="1">
    <source>
        <dbReference type="EMBL" id="KAG6607426.1"/>
    </source>
</evidence>
<feature type="non-terminal residue" evidence="1">
    <location>
        <position position="1"/>
    </location>
</feature>
<keyword evidence="2" id="KW-1185">Reference proteome</keyword>
<dbReference type="AlphaFoldDB" id="A0AAV6P5K1"/>
<dbReference type="PANTHER" id="PTHR23146:SF0">
    <property type="entry name" value="RNA POLYMERASE-ASSOCIATED PROTEIN LEO1"/>
    <property type="match status" value="1"/>
</dbReference>
<comment type="caution">
    <text evidence="1">The sequence shown here is derived from an EMBL/GenBank/DDBJ whole genome shotgun (WGS) entry which is preliminary data.</text>
</comment>
<organism evidence="1 2">
    <name type="scientific">Cucurbita argyrosperma subsp. sororia</name>
    <dbReference type="NCBI Taxonomy" id="37648"/>
    <lineage>
        <taxon>Eukaryota</taxon>
        <taxon>Viridiplantae</taxon>
        <taxon>Streptophyta</taxon>
        <taxon>Embryophyta</taxon>
        <taxon>Tracheophyta</taxon>
        <taxon>Spermatophyta</taxon>
        <taxon>Magnoliopsida</taxon>
        <taxon>eudicotyledons</taxon>
        <taxon>Gunneridae</taxon>
        <taxon>Pentapetalae</taxon>
        <taxon>rosids</taxon>
        <taxon>fabids</taxon>
        <taxon>Cucurbitales</taxon>
        <taxon>Cucurbitaceae</taxon>
        <taxon>Cucurbiteae</taxon>
        <taxon>Cucurbita</taxon>
    </lineage>
</organism>
<gene>
    <name evidence="1" type="primary">VIP4</name>
    <name evidence="1" type="ORF">SDJN03_00768</name>
</gene>
<accession>A0AAV6P5K1</accession>
<protein>
    <submittedName>
        <fullName evidence="1">Protein LEO1-like protein</fullName>
    </submittedName>
</protein>
<sequence>MLISCGHSTQNSDHLNAIVLRKDLLCGHLCDHSLCGEYESNARFVRWSDGSLQLLIGNEVLDINVQDAKHDLVIAKGNSAITRKKEKVNKKYTPVIDRRRQLSPGFLEDALEEEKLDDDIWTDDK</sequence>
<dbReference type="GO" id="GO:0016593">
    <property type="term" value="C:Cdc73/Paf1 complex"/>
    <property type="evidence" value="ECO:0007669"/>
    <property type="project" value="InterPro"/>
</dbReference>
<dbReference type="GO" id="GO:0006368">
    <property type="term" value="P:transcription elongation by RNA polymerase II"/>
    <property type="evidence" value="ECO:0007669"/>
    <property type="project" value="InterPro"/>
</dbReference>
<evidence type="ECO:0000313" key="2">
    <source>
        <dbReference type="Proteomes" id="UP000685013"/>
    </source>
</evidence>
<name>A0AAV6P5K1_9ROSI</name>
<reference evidence="1 2" key="1">
    <citation type="journal article" date="2021" name="Hortic Res">
        <title>The domestication of Cucurbita argyrosperma as revealed by the genome of its wild relative.</title>
        <authorList>
            <person name="Barrera-Redondo J."/>
            <person name="Sanchez-de la Vega G."/>
            <person name="Aguirre-Liguori J.A."/>
            <person name="Castellanos-Morales G."/>
            <person name="Gutierrez-Guerrero Y.T."/>
            <person name="Aguirre-Dugua X."/>
            <person name="Aguirre-Planter E."/>
            <person name="Tenaillon M.I."/>
            <person name="Lira-Saade R."/>
            <person name="Eguiarte L.E."/>
        </authorList>
    </citation>
    <scope>NUCLEOTIDE SEQUENCE [LARGE SCALE GENOMIC DNA]</scope>
    <source>
        <strain evidence="1">JBR-2021</strain>
    </source>
</reference>
<dbReference type="Pfam" id="PF04004">
    <property type="entry name" value="Leo1"/>
    <property type="match status" value="1"/>
</dbReference>
<dbReference type="EMBL" id="JAGKQH010000001">
    <property type="protein sequence ID" value="KAG6607426.1"/>
    <property type="molecule type" value="Genomic_DNA"/>
</dbReference>
<dbReference type="GO" id="GO:1990269">
    <property type="term" value="F:RNA polymerase II C-terminal domain phosphoserine binding"/>
    <property type="evidence" value="ECO:0007669"/>
    <property type="project" value="TreeGrafter"/>
</dbReference>
<dbReference type="Proteomes" id="UP000685013">
    <property type="component" value="Chromosome 1"/>
</dbReference>
<dbReference type="PANTHER" id="PTHR23146">
    <property type="entry name" value="LEO1 PROTEIN"/>
    <property type="match status" value="1"/>
</dbReference>
<dbReference type="InterPro" id="IPR007149">
    <property type="entry name" value="Leo1"/>
</dbReference>